<sequence length="80" mass="8712">MSKKPAESEVEPAQHTEAVATTSASAASSADASCLFTFDAHPYFSFPLEPYAASKYGSQVRERKIDRCLKQLQEALKTGK</sequence>
<evidence type="ECO:0000256" key="1">
    <source>
        <dbReference type="SAM" id="MobiDB-lite"/>
    </source>
</evidence>
<name>A0AAD4PJG3_9MUSC</name>
<dbReference type="EMBL" id="JAJJHW010002774">
    <property type="protein sequence ID" value="KAH8365824.1"/>
    <property type="molecule type" value="Genomic_DNA"/>
</dbReference>
<protein>
    <submittedName>
        <fullName evidence="2">Uncharacterized protein</fullName>
    </submittedName>
</protein>
<proteinExistence type="predicted"/>
<feature type="region of interest" description="Disordered" evidence="1">
    <location>
        <begin position="1"/>
        <end position="22"/>
    </location>
</feature>
<gene>
    <name evidence="2" type="ORF">KR093_005205</name>
</gene>
<dbReference type="AlphaFoldDB" id="A0AAD4PJG3"/>
<dbReference type="Proteomes" id="UP001200034">
    <property type="component" value="Unassembled WGS sequence"/>
</dbReference>
<evidence type="ECO:0000313" key="3">
    <source>
        <dbReference type="Proteomes" id="UP001200034"/>
    </source>
</evidence>
<keyword evidence="3" id="KW-1185">Reference proteome</keyword>
<reference evidence="2" key="1">
    <citation type="journal article" date="2021" name="Mol. Ecol. Resour.">
        <title>Phylogenomic analyses of the genus Drosophila reveals genomic signals of climate adaptation.</title>
        <authorList>
            <person name="Li F."/>
            <person name="Rane R.V."/>
            <person name="Luria V."/>
            <person name="Xiong Z."/>
            <person name="Chen J."/>
            <person name="Li Z."/>
            <person name="Catullo R.A."/>
            <person name="Griffin P.C."/>
            <person name="Schiffer M."/>
            <person name="Pearce S."/>
            <person name="Lee S.F."/>
            <person name="McElroy K."/>
            <person name="Stocker A."/>
            <person name="Shirriffs J."/>
            <person name="Cockerell F."/>
            <person name="Coppin C."/>
            <person name="Sgro C.M."/>
            <person name="Karger A."/>
            <person name="Cain J.W."/>
            <person name="Weber J.A."/>
            <person name="Santpere G."/>
            <person name="Kirschner M.W."/>
            <person name="Hoffmann A.A."/>
            <person name="Oakeshott J.G."/>
            <person name="Zhang G."/>
        </authorList>
    </citation>
    <scope>NUCLEOTIDE SEQUENCE</scope>
    <source>
        <strain evidence="2">BGI-SZ-2011g</strain>
    </source>
</reference>
<comment type="caution">
    <text evidence="2">The sequence shown here is derived from an EMBL/GenBank/DDBJ whole genome shotgun (WGS) entry which is preliminary data.</text>
</comment>
<organism evidence="2 3">
    <name type="scientific">Drosophila rubida</name>
    <dbReference type="NCBI Taxonomy" id="30044"/>
    <lineage>
        <taxon>Eukaryota</taxon>
        <taxon>Metazoa</taxon>
        <taxon>Ecdysozoa</taxon>
        <taxon>Arthropoda</taxon>
        <taxon>Hexapoda</taxon>
        <taxon>Insecta</taxon>
        <taxon>Pterygota</taxon>
        <taxon>Neoptera</taxon>
        <taxon>Endopterygota</taxon>
        <taxon>Diptera</taxon>
        <taxon>Brachycera</taxon>
        <taxon>Muscomorpha</taxon>
        <taxon>Ephydroidea</taxon>
        <taxon>Drosophilidae</taxon>
        <taxon>Drosophila</taxon>
    </lineage>
</organism>
<evidence type="ECO:0000313" key="2">
    <source>
        <dbReference type="EMBL" id="KAH8365824.1"/>
    </source>
</evidence>
<accession>A0AAD4PJG3</accession>